<evidence type="ECO:0000313" key="1">
    <source>
        <dbReference type="EMBL" id="GAH93334.1"/>
    </source>
</evidence>
<comment type="caution">
    <text evidence="1">The sequence shown here is derived from an EMBL/GenBank/DDBJ whole genome shotgun (WGS) entry which is preliminary data.</text>
</comment>
<organism evidence="1">
    <name type="scientific">marine sediment metagenome</name>
    <dbReference type="NCBI Taxonomy" id="412755"/>
    <lineage>
        <taxon>unclassified sequences</taxon>
        <taxon>metagenomes</taxon>
        <taxon>ecological metagenomes</taxon>
    </lineage>
</organism>
<sequence>DVLQSKEENLHDYLICDQYNRSFCLDRMLDSIPTEDNFRRGKEIGKTIDYTDYKILDEKKCMIKFSGQVEKTIQLSGEKNRILQIT</sequence>
<dbReference type="AlphaFoldDB" id="X1KT49"/>
<dbReference type="EMBL" id="BARU01048099">
    <property type="protein sequence ID" value="GAH93334.1"/>
    <property type="molecule type" value="Genomic_DNA"/>
</dbReference>
<gene>
    <name evidence="1" type="ORF">S03H2_71691</name>
</gene>
<feature type="non-terminal residue" evidence="1">
    <location>
        <position position="86"/>
    </location>
</feature>
<dbReference type="GO" id="GO:0030246">
    <property type="term" value="F:carbohydrate binding"/>
    <property type="evidence" value="ECO:0007669"/>
    <property type="project" value="InterPro"/>
</dbReference>
<feature type="non-terminal residue" evidence="1">
    <location>
        <position position="1"/>
    </location>
</feature>
<reference evidence="1" key="1">
    <citation type="journal article" date="2014" name="Front. Microbiol.">
        <title>High frequency of phylogenetically diverse reductive dehalogenase-homologous genes in deep subseafloor sedimentary metagenomes.</title>
        <authorList>
            <person name="Kawai M."/>
            <person name="Futagami T."/>
            <person name="Toyoda A."/>
            <person name="Takaki Y."/>
            <person name="Nishi S."/>
            <person name="Hori S."/>
            <person name="Arai W."/>
            <person name="Tsubouchi T."/>
            <person name="Morono Y."/>
            <person name="Uchiyama I."/>
            <person name="Ito T."/>
            <person name="Fujiyama A."/>
            <person name="Inagaki F."/>
            <person name="Takami H."/>
        </authorList>
    </citation>
    <scope>NUCLEOTIDE SEQUENCE</scope>
    <source>
        <strain evidence="1">Expedition CK06-06</strain>
    </source>
</reference>
<proteinExistence type="predicted"/>
<accession>X1KT49</accession>
<protein>
    <submittedName>
        <fullName evidence="1">Uncharacterized protein</fullName>
    </submittedName>
</protein>
<name>X1KT49_9ZZZZ</name>
<dbReference type="Gene3D" id="2.70.98.10">
    <property type="match status" value="1"/>
</dbReference>
<dbReference type="InterPro" id="IPR014718">
    <property type="entry name" value="GH-type_carb-bd"/>
</dbReference>